<evidence type="ECO:0000256" key="4">
    <source>
        <dbReference type="ARBA" id="ARBA00023004"/>
    </source>
</evidence>
<comment type="similarity">
    <text evidence="5">Belongs to the 2-oxoadipate dioxygenase/decarboxylase family.</text>
</comment>
<keyword evidence="2" id="KW-0223">Dioxygenase</keyword>
<dbReference type="CDD" id="cd16350">
    <property type="entry name" value="VOC_like"/>
    <property type="match status" value="1"/>
</dbReference>
<comment type="cofactor">
    <cofactor evidence="1">
        <name>Fe(2+)</name>
        <dbReference type="ChEBI" id="CHEBI:29033"/>
    </cofactor>
</comment>
<evidence type="ECO:0000256" key="5">
    <source>
        <dbReference type="ARBA" id="ARBA00035013"/>
    </source>
</evidence>
<dbReference type="Pfam" id="PF07063">
    <property type="entry name" value="HGLS"/>
    <property type="match status" value="1"/>
</dbReference>
<evidence type="ECO:0000256" key="1">
    <source>
        <dbReference type="ARBA" id="ARBA00001954"/>
    </source>
</evidence>
<name>A0ABW9RMP3_9BACT</name>
<comment type="caution">
    <text evidence="8">The sequence shown here is derived from an EMBL/GenBank/DDBJ whole genome shotgun (WGS) entry which is preliminary data.</text>
</comment>
<dbReference type="RefSeq" id="WP_155171443.1">
    <property type="nucleotide sequence ID" value="NZ_BAAAFL010000065.1"/>
</dbReference>
<proteinExistence type="inferred from homology"/>
<evidence type="ECO:0000256" key="2">
    <source>
        <dbReference type="ARBA" id="ARBA00022964"/>
    </source>
</evidence>
<dbReference type="InterPro" id="IPR009770">
    <property type="entry name" value="HGLS"/>
</dbReference>
<keyword evidence="3" id="KW-0560">Oxidoreductase</keyword>
<reference evidence="8 9" key="1">
    <citation type="submission" date="2019-02" db="EMBL/GenBank/DDBJ databases">
        <authorList>
            <person name="Goldberg S.R."/>
            <person name="Haltli B.A."/>
            <person name="Correa H."/>
            <person name="Russell K.G."/>
        </authorList>
    </citation>
    <scope>NUCLEOTIDE SEQUENCE [LARGE SCALE GENOMIC DNA]</scope>
    <source>
        <strain evidence="8 9">JCM 16186</strain>
    </source>
</reference>
<dbReference type="EC" id="1.13.11.93" evidence="6"/>
<sequence length="302" mass="34991">MNFDKNTSLDKILNALFTPYRENVPEVRKISDAMIENGMISDESDIINDHIAFRTLGVPNLGIASFEKIFLHYGYKKKDPYYFEEKKLNAFWYEPPAERFPRIFVSELRVEDLSEKAQEIIHKYIGHVDQCPVEKIDLDNTDEVGDFFYKPLWDLPTLEDYKTLLAESEYAAWVIYNRYYLNHYTISIHELPDGYDTLEQFNAFLESIGIVLNTAGGKIKTSEDGLLRQSSSVSKMQEATFADGEKMKISGSYVEFAERSVLPQFKDLPKDQITRKHRRDGFESANADKIFESTYLEQTSMA</sequence>
<evidence type="ECO:0000256" key="3">
    <source>
        <dbReference type="ARBA" id="ARBA00023002"/>
    </source>
</evidence>
<dbReference type="EMBL" id="SMLW01000510">
    <property type="protein sequence ID" value="MTI25387.1"/>
    <property type="molecule type" value="Genomic_DNA"/>
</dbReference>
<dbReference type="Gene3D" id="3.10.180.50">
    <property type="match status" value="1"/>
</dbReference>
<keyword evidence="9" id="KW-1185">Reference proteome</keyword>
<organism evidence="8 9">
    <name type="scientific">Fulvivirga kasyanovii</name>
    <dbReference type="NCBI Taxonomy" id="396812"/>
    <lineage>
        <taxon>Bacteria</taxon>
        <taxon>Pseudomonadati</taxon>
        <taxon>Bacteroidota</taxon>
        <taxon>Cytophagia</taxon>
        <taxon>Cytophagales</taxon>
        <taxon>Fulvivirgaceae</taxon>
        <taxon>Fulvivirga</taxon>
    </lineage>
</organism>
<dbReference type="SMART" id="SM01150">
    <property type="entry name" value="DUF1338"/>
    <property type="match status" value="1"/>
</dbReference>
<evidence type="ECO:0000313" key="8">
    <source>
        <dbReference type="EMBL" id="MTI25387.1"/>
    </source>
</evidence>
<accession>A0ABW9RMP3</accession>
<evidence type="ECO:0000256" key="6">
    <source>
        <dbReference type="ARBA" id="ARBA00035023"/>
    </source>
</evidence>
<evidence type="ECO:0000313" key="9">
    <source>
        <dbReference type="Proteomes" id="UP000798808"/>
    </source>
</evidence>
<evidence type="ECO:0000256" key="7">
    <source>
        <dbReference type="ARBA" id="ARBA00035045"/>
    </source>
</evidence>
<keyword evidence="4" id="KW-0408">Iron</keyword>
<dbReference type="Proteomes" id="UP000798808">
    <property type="component" value="Unassembled WGS sequence"/>
</dbReference>
<protein>
    <recommendedName>
        <fullName evidence="6">2-oxoadipate dioxygenase/decarboxylase</fullName>
        <ecNumber evidence="6">1.13.11.93</ecNumber>
    </recommendedName>
    <alternativeName>
        <fullName evidence="7">2-hydroxyglutarate synthase</fullName>
    </alternativeName>
</protein>
<dbReference type="PANTHER" id="PTHR31136:SF5">
    <property type="entry name" value="2-OXOADIPATE DIOXYGENASE_DECARBOXYLASE, CHLOROPLASTIC"/>
    <property type="match status" value="1"/>
</dbReference>
<dbReference type="PANTHER" id="PTHR31136">
    <property type="entry name" value="DUF1338 DOMAIN-CONTAINING PROTEIN"/>
    <property type="match status" value="1"/>
</dbReference>
<gene>
    <name evidence="8" type="ORF">E1163_10575</name>
</gene>